<evidence type="ECO:0000256" key="4">
    <source>
        <dbReference type="ARBA" id="ARBA00022723"/>
    </source>
</evidence>
<keyword evidence="3 9" id="KW-0349">Heme</keyword>
<evidence type="ECO:0000256" key="3">
    <source>
        <dbReference type="ARBA" id="ARBA00022617"/>
    </source>
</evidence>
<keyword evidence="12" id="KW-1185">Reference proteome</keyword>
<gene>
    <name evidence="11" type="ORF">SLEP1_g59896</name>
</gene>
<dbReference type="PROSITE" id="PS00086">
    <property type="entry name" value="CYTOCHROME_P450"/>
    <property type="match status" value="1"/>
</dbReference>
<dbReference type="AlphaFoldDB" id="A0AAV5MWW7"/>
<dbReference type="EMBL" id="BPVZ01001309">
    <property type="protein sequence ID" value="GKV53363.1"/>
    <property type="molecule type" value="Genomic_DNA"/>
</dbReference>
<evidence type="ECO:0000256" key="10">
    <source>
        <dbReference type="RuleBase" id="RU000461"/>
    </source>
</evidence>
<keyword evidence="5" id="KW-0521">NADP</keyword>
<dbReference type="Gene3D" id="1.10.630.10">
    <property type="entry name" value="Cytochrome P450"/>
    <property type="match status" value="1"/>
</dbReference>
<dbReference type="GO" id="GO:0020037">
    <property type="term" value="F:heme binding"/>
    <property type="evidence" value="ECO:0007669"/>
    <property type="project" value="InterPro"/>
</dbReference>
<dbReference type="PRINTS" id="PR00385">
    <property type="entry name" value="P450"/>
</dbReference>
<dbReference type="InterPro" id="IPR017972">
    <property type="entry name" value="Cyt_P450_CS"/>
</dbReference>
<proteinExistence type="inferred from homology"/>
<dbReference type="GO" id="GO:0005506">
    <property type="term" value="F:iron ion binding"/>
    <property type="evidence" value="ECO:0007669"/>
    <property type="project" value="InterPro"/>
</dbReference>
<dbReference type="SUPFAM" id="SSF48264">
    <property type="entry name" value="Cytochrome P450"/>
    <property type="match status" value="1"/>
</dbReference>
<dbReference type="GO" id="GO:0004497">
    <property type="term" value="F:monooxygenase activity"/>
    <property type="evidence" value="ECO:0007669"/>
    <property type="project" value="UniProtKB-KW"/>
</dbReference>
<feature type="binding site" description="axial binding residue" evidence="9">
    <location>
        <position position="148"/>
    </location>
    <ligand>
        <name>heme</name>
        <dbReference type="ChEBI" id="CHEBI:30413"/>
    </ligand>
    <ligandPart>
        <name>Fe</name>
        <dbReference type="ChEBI" id="CHEBI:18248"/>
    </ligandPart>
</feature>
<dbReference type="Proteomes" id="UP001054252">
    <property type="component" value="Unassembled WGS sequence"/>
</dbReference>
<evidence type="ECO:0000256" key="9">
    <source>
        <dbReference type="PIRSR" id="PIRSR602401-1"/>
    </source>
</evidence>
<dbReference type="InterPro" id="IPR036396">
    <property type="entry name" value="Cyt_P450_sf"/>
</dbReference>
<comment type="cofactor">
    <cofactor evidence="1 9">
        <name>heme</name>
        <dbReference type="ChEBI" id="CHEBI:30413"/>
    </cofactor>
</comment>
<dbReference type="InterPro" id="IPR002401">
    <property type="entry name" value="Cyt_P450_E_grp-I"/>
</dbReference>
<accession>A0AAV5MWW7</accession>
<dbReference type="PANTHER" id="PTHR47944:SF18">
    <property type="entry name" value="FLAVONOID 3'-MONOOXYGENASE"/>
    <property type="match status" value="1"/>
</dbReference>
<dbReference type="FunFam" id="1.10.630.10:FF:000207">
    <property type="entry name" value="Putative cytochrome P450 superfamily protein"/>
    <property type="match status" value="1"/>
</dbReference>
<dbReference type="GO" id="GO:0016705">
    <property type="term" value="F:oxidoreductase activity, acting on paired donors, with incorporation or reduction of molecular oxygen"/>
    <property type="evidence" value="ECO:0007669"/>
    <property type="project" value="InterPro"/>
</dbReference>
<keyword evidence="7 9" id="KW-0408">Iron</keyword>
<evidence type="ECO:0000256" key="7">
    <source>
        <dbReference type="ARBA" id="ARBA00023004"/>
    </source>
</evidence>
<evidence type="ECO:0000256" key="2">
    <source>
        <dbReference type="ARBA" id="ARBA00010617"/>
    </source>
</evidence>
<evidence type="ECO:0000256" key="1">
    <source>
        <dbReference type="ARBA" id="ARBA00001971"/>
    </source>
</evidence>
<comment type="caution">
    <text evidence="11">The sequence shown here is derived from an EMBL/GenBank/DDBJ whole genome shotgun (WGS) entry which is preliminary data.</text>
</comment>
<keyword evidence="4 9" id="KW-0479">Metal-binding</keyword>
<protein>
    <recommendedName>
        <fullName evidence="13">Flavonoid 3'-hydroxylase</fullName>
    </recommendedName>
</protein>
<evidence type="ECO:0000313" key="11">
    <source>
        <dbReference type="EMBL" id="GKV53363.1"/>
    </source>
</evidence>
<evidence type="ECO:0000256" key="6">
    <source>
        <dbReference type="ARBA" id="ARBA00023002"/>
    </source>
</evidence>
<dbReference type="PANTHER" id="PTHR47944">
    <property type="entry name" value="CYTOCHROME P450 98A9"/>
    <property type="match status" value="1"/>
</dbReference>
<feature type="non-terminal residue" evidence="11">
    <location>
        <position position="1"/>
    </location>
</feature>
<dbReference type="Pfam" id="PF00067">
    <property type="entry name" value="p450"/>
    <property type="match status" value="1"/>
</dbReference>
<evidence type="ECO:0000256" key="5">
    <source>
        <dbReference type="ARBA" id="ARBA00022857"/>
    </source>
</evidence>
<evidence type="ECO:0008006" key="13">
    <source>
        <dbReference type="Google" id="ProtNLM"/>
    </source>
</evidence>
<reference evidence="11 12" key="1">
    <citation type="journal article" date="2021" name="Commun. Biol.">
        <title>The genome of Shorea leprosula (Dipterocarpaceae) highlights the ecological relevance of drought in aseasonal tropical rainforests.</title>
        <authorList>
            <person name="Ng K.K.S."/>
            <person name="Kobayashi M.J."/>
            <person name="Fawcett J.A."/>
            <person name="Hatakeyama M."/>
            <person name="Paape T."/>
            <person name="Ng C.H."/>
            <person name="Ang C.C."/>
            <person name="Tnah L.H."/>
            <person name="Lee C.T."/>
            <person name="Nishiyama T."/>
            <person name="Sese J."/>
            <person name="O'Brien M.J."/>
            <person name="Copetti D."/>
            <person name="Mohd Noor M.I."/>
            <person name="Ong R.C."/>
            <person name="Putra M."/>
            <person name="Sireger I.Z."/>
            <person name="Indrioko S."/>
            <person name="Kosugi Y."/>
            <person name="Izuno A."/>
            <person name="Isagi Y."/>
            <person name="Lee S.L."/>
            <person name="Shimizu K.K."/>
        </authorList>
    </citation>
    <scope>NUCLEOTIDE SEQUENCE [LARGE SCALE GENOMIC DNA]</scope>
    <source>
        <strain evidence="11">214</strain>
    </source>
</reference>
<keyword evidence="8 10" id="KW-0503">Monooxygenase</keyword>
<keyword evidence="6 10" id="KW-0560">Oxidoreductase</keyword>
<dbReference type="InterPro" id="IPR001128">
    <property type="entry name" value="Cyt_P450"/>
</dbReference>
<sequence>NMFTAGTDTSSSTVEWAIAELIRHPKILARVRQELDSVVGQDRLVMDSDLPQLTYFQAVIKETFRLHPSTPLSLPRMAAESCEINGYHIPKGSTLLLNVWAIARDPKEWSEPLEFRPERFLPGGERSNADVRGNDFEVIPFGAGRRICAGMSLGLRMVQLLTATLVHAFDWKLADGLKPEELNMMEAFGLTLQRAVPLTVHPRPRLARDLY</sequence>
<comment type="similarity">
    <text evidence="2 10">Belongs to the cytochrome P450 family.</text>
</comment>
<evidence type="ECO:0000256" key="8">
    <source>
        <dbReference type="ARBA" id="ARBA00023033"/>
    </source>
</evidence>
<organism evidence="11 12">
    <name type="scientific">Rubroshorea leprosula</name>
    <dbReference type="NCBI Taxonomy" id="152421"/>
    <lineage>
        <taxon>Eukaryota</taxon>
        <taxon>Viridiplantae</taxon>
        <taxon>Streptophyta</taxon>
        <taxon>Embryophyta</taxon>
        <taxon>Tracheophyta</taxon>
        <taxon>Spermatophyta</taxon>
        <taxon>Magnoliopsida</taxon>
        <taxon>eudicotyledons</taxon>
        <taxon>Gunneridae</taxon>
        <taxon>Pentapetalae</taxon>
        <taxon>rosids</taxon>
        <taxon>malvids</taxon>
        <taxon>Malvales</taxon>
        <taxon>Dipterocarpaceae</taxon>
        <taxon>Rubroshorea</taxon>
    </lineage>
</organism>
<name>A0AAV5MWW7_9ROSI</name>
<dbReference type="PRINTS" id="PR00463">
    <property type="entry name" value="EP450I"/>
</dbReference>
<evidence type="ECO:0000313" key="12">
    <source>
        <dbReference type="Proteomes" id="UP001054252"/>
    </source>
</evidence>